<dbReference type="Gene3D" id="3.90.1480.10">
    <property type="entry name" value="Alpha-2,3-sialyltransferase"/>
    <property type="match status" value="1"/>
</dbReference>
<dbReference type="AlphaFoldDB" id="A0A7W5CBG9"/>
<dbReference type="Proteomes" id="UP000518605">
    <property type="component" value="Unassembled WGS sequence"/>
</dbReference>
<dbReference type="PANTHER" id="PTHR41786">
    <property type="entry name" value="MOTILITY ACCESSORY FACTOR MAF"/>
    <property type="match status" value="1"/>
</dbReference>
<keyword evidence="4" id="KW-1185">Reference proteome</keyword>
<sequence>MESRQYVEETIEEIKLFLPRLTHASEAVIEVLYEPMTEQTWQQFGDLVEGLDDLFKALTSIAKEIEELDGFDVPKASINVVLSQLPEKFQAMNASMDDEDFITASDYIKYELTPLIQQLAIELGDTKGIAAQRYAANMTFLQQKYPKLYMQLSKVVTDKNHYQQAFARNGLPNLCMVTDREAPIYLYSQYDPAFGTERWAKSLAEKVEHKSEIIMFGLGLGYHARSYAKLYPTQKLSIYEPDEQILLAAMSIIDLKDLFDQLNITDFVVGPDKAGRDKLFFRFLKFMKGDPEIISIPIYDRIKSVNITEFSKDAKTAILNYDSTVRMYEKYGMEWATNSMYNLGKTLTTPSILHLKNKLEGMTAVIAGAGPSLEADIECLRKLKDHAFIIAAGSTIQSLLHFGIEPHLIVSMDGSEANYNAFKGLDIQHIPLLFTPMLKYRILDEKNENLCHVHFINDSPTIHFMGLQEPDPIFNSNHSVTGTAIQAAVYLGCKEIVFTGQDLSYPSENTYSPGARHMSKQRNEIIINSIKAMGVTVENVQGTQNRTSHAMSLTLLDIEGMTLKHASDARFINTTQMGAKIKHTEWSTMEEVLLRLQGNILESTFFIKELQQAKGYEENRVNKIRTQIAQLPNEMLLNEKRLKRIDDTIGKLSELSRTNQKKCYEMFNLIDTEWKAIIHSSPFKAFYFMIFKNDLNRFERDLPELATELNLVIKSKLIQDIMQPLIQKLISHSPQLFEVVKEAKRRVEESINSSQQV</sequence>
<organism evidence="3 4">
    <name type="scientific">Paenibacillus endophyticus</name>
    <dbReference type="NCBI Taxonomy" id="1294268"/>
    <lineage>
        <taxon>Bacteria</taxon>
        <taxon>Bacillati</taxon>
        <taxon>Bacillota</taxon>
        <taxon>Bacilli</taxon>
        <taxon>Bacillales</taxon>
        <taxon>Paenibacillaceae</taxon>
        <taxon>Paenibacillus</taxon>
    </lineage>
</organism>
<gene>
    <name evidence="3" type="ORF">FHS16_004719</name>
</gene>
<dbReference type="InterPro" id="IPR045376">
    <property type="entry name" value="Maf_N"/>
</dbReference>
<evidence type="ECO:0000259" key="2">
    <source>
        <dbReference type="Pfam" id="PF20157"/>
    </source>
</evidence>
<name>A0A7W5CBG9_9BACL</name>
<reference evidence="3 4" key="1">
    <citation type="submission" date="2020-08" db="EMBL/GenBank/DDBJ databases">
        <title>Genomic Encyclopedia of Type Strains, Phase III (KMG-III): the genomes of soil and plant-associated and newly described type strains.</title>
        <authorList>
            <person name="Whitman W."/>
        </authorList>
    </citation>
    <scope>NUCLEOTIDE SEQUENCE [LARGE SCALE GENOMIC DNA]</scope>
    <source>
        <strain evidence="3 4">CECT 8234</strain>
    </source>
</reference>
<protein>
    <recommendedName>
        <fullName evidence="5">DUF115 domain-containing protein</fullName>
    </recommendedName>
</protein>
<dbReference type="EMBL" id="JACHXW010000017">
    <property type="protein sequence ID" value="MBB3154637.1"/>
    <property type="molecule type" value="Genomic_DNA"/>
</dbReference>
<feature type="domain" description="Glycosyltransferase Maf N-terminal" evidence="2">
    <location>
        <begin position="208"/>
        <end position="263"/>
    </location>
</feature>
<dbReference type="Pfam" id="PF20157">
    <property type="entry name" value="Maf_flag10_N"/>
    <property type="match status" value="1"/>
</dbReference>
<accession>A0A7W5CBG9</accession>
<dbReference type="RefSeq" id="WP_183568413.1">
    <property type="nucleotide sequence ID" value="NZ_CBCSLB010000017.1"/>
</dbReference>
<evidence type="ECO:0000259" key="1">
    <source>
        <dbReference type="Pfam" id="PF01973"/>
    </source>
</evidence>
<feature type="domain" description="6-hydroxymethylpterin diphosphokinase MptE-like" evidence="1">
    <location>
        <begin position="338"/>
        <end position="506"/>
    </location>
</feature>
<evidence type="ECO:0000313" key="4">
    <source>
        <dbReference type="Proteomes" id="UP000518605"/>
    </source>
</evidence>
<comment type="caution">
    <text evidence="3">The sequence shown here is derived from an EMBL/GenBank/DDBJ whole genome shotgun (WGS) entry which is preliminary data.</text>
</comment>
<evidence type="ECO:0008006" key="5">
    <source>
        <dbReference type="Google" id="ProtNLM"/>
    </source>
</evidence>
<dbReference type="PANTHER" id="PTHR41786:SF1">
    <property type="entry name" value="6-HYDROXYMETHYLPTERIN DIPHOSPHOKINASE MPTE-LIKE DOMAIN-CONTAINING PROTEIN"/>
    <property type="match status" value="1"/>
</dbReference>
<proteinExistence type="predicted"/>
<evidence type="ECO:0000313" key="3">
    <source>
        <dbReference type="EMBL" id="MBB3154637.1"/>
    </source>
</evidence>
<dbReference type="InterPro" id="IPR002826">
    <property type="entry name" value="MptE-like"/>
</dbReference>
<dbReference type="Pfam" id="PF01973">
    <property type="entry name" value="MptE-like"/>
    <property type="match status" value="1"/>
</dbReference>